<evidence type="ECO:0000313" key="2">
    <source>
        <dbReference type="Proteomes" id="UP000828941"/>
    </source>
</evidence>
<keyword evidence="2" id="KW-1185">Reference proteome</keyword>
<dbReference type="Proteomes" id="UP000828941">
    <property type="component" value="Chromosome 1"/>
</dbReference>
<proteinExistence type="predicted"/>
<reference evidence="1 2" key="1">
    <citation type="journal article" date="2022" name="DNA Res.">
        <title>Chromosomal-level genome assembly of the orchid tree Bauhinia variegata (Leguminosae; Cercidoideae) supports the allotetraploid origin hypothesis of Bauhinia.</title>
        <authorList>
            <person name="Zhong Y."/>
            <person name="Chen Y."/>
            <person name="Zheng D."/>
            <person name="Pang J."/>
            <person name="Liu Y."/>
            <person name="Luo S."/>
            <person name="Meng S."/>
            <person name="Qian L."/>
            <person name="Wei D."/>
            <person name="Dai S."/>
            <person name="Zhou R."/>
        </authorList>
    </citation>
    <scope>NUCLEOTIDE SEQUENCE [LARGE SCALE GENOMIC DNA]</scope>
    <source>
        <strain evidence="1">BV-YZ2020</strain>
    </source>
</reference>
<organism evidence="1 2">
    <name type="scientific">Bauhinia variegata</name>
    <name type="common">Purple orchid tree</name>
    <name type="synonym">Phanera variegata</name>
    <dbReference type="NCBI Taxonomy" id="167791"/>
    <lineage>
        <taxon>Eukaryota</taxon>
        <taxon>Viridiplantae</taxon>
        <taxon>Streptophyta</taxon>
        <taxon>Embryophyta</taxon>
        <taxon>Tracheophyta</taxon>
        <taxon>Spermatophyta</taxon>
        <taxon>Magnoliopsida</taxon>
        <taxon>eudicotyledons</taxon>
        <taxon>Gunneridae</taxon>
        <taxon>Pentapetalae</taxon>
        <taxon>rosids</taxon>
        <taxon>fabids</taxon>
        <taxon>Fabales</taxon>
        <taxon>Fabaceae</taxon>
        <taxon>Cercidoideae</taxon>
        <taxon>Cercideae</taxon>
        <taxon>Bauhiniinae</taxon>
        <taxon>Bauhinia</taxon>
    </lineage>
</organism>
<evidence type="ECO:0000313" key="1">
    <source>
        <dbReference type="EMBL" id="KAI4357126.1"/>
    </source>
</evidence>
<accession>A0ACB9Q8P3</accession>
<dbReference type="EMBL" id="CM039426">
    <property type="protein sequence ID" value="KAI4357126.1"/>
    <property type="molecule type" value="Genomic_DNA"/>
</dbReference>
<gene>
    <name evidence="1" type="ORF">L6164_001094</name>
</gene>
<sequence>MELIDSVFSFLLSMRRNVFHMGRRTSHRVSSFSSYPQKPSYLFSGSLIVSSSLSQSRDSFIACPLVWFAGFLFVMRFPFVSQPDPEFSFDDFSVESIRSVLKQGNCDDQKIVRVFNSALTPIWVYKILVKLREDPKLALKMFKWAGTQNGFHHTTESYCILAHILFCGMLFLDAKEILRKLVF</sequence>
<protein>
    <submittedName>
        <fullName evidence="1">Uncharacterized protein</fullName>
    </submittedName>
</protein>
<name>A0ACB9Q8P3_BAUVA</name>
<comment type="caution">
    <text evidence="1">The sequence shown here is derived from an EMBL/GenBank/DDBJ whole genome shotgun (WGS) entry which is preliminary data.</text>
</comment>